<dbReference type="InterPro" id="IPR017945">
    <property type="entry name" value="DHBP_synth_RibB-like_a/b_dom"/>
</dbReference>
<keyword evidence="10" id="KW-0479">Metal-binding</keyword>
<dbReference type="SUPFAM" id="SSF142695">
    <property type="entry name" value="RibA-like"/>
    <property type="match status" value="1"/>
</dbReference>
<keyword evidence="8" id="KW-0686">Riboflavin biosynthesis</keyword>
<dbReference type="Gene3D" id="3.40.50.10990">
    <property type="entry name" value="GTP cyclohydrolase II"/>
    <property type="match status" value="1"/>
</dbReference>
<dbReference type="GO" id="GO:0005829">
    <property type="term" value="C:cytosol"/>
    <property type="evidence" value="ECO:0007669"/>
    <property type="project" value="TreeGrafter"/>
</dbReference>
<keyword evidence="11" id="KW-0547">Nucleotide-binding</keyword>
<dbReference type="InterPro" id="IPR000926">
    <property type="entry name" value="RibA"/>
</dbReference>
<dbReference type="PANTHER" id="PTHR21327:SF29">
    <property type="entry name" value="GTP CYCLOHYDROLASE-2"/>
    <property type="match status" value="1"/>
</dbReference>
<evidence type="ECO:0000256" key="8">
    <source>
        <dbReference type="ARBA" id="ARBA00022619"/>
    </source>
</evidence>
<dbReference type="InterPro" id="IPR032677">
    <property type="entry name" value="GTP_cyclohydro_II"/>
</dbReference>
<evidence type="ECO:0000256" key="14">
    <source>
        <dbReference type="ARBA" id="ARBA00022946"/>
    </source>
</evidence>
<reference evidence="18" key="1">
    <citation type="submission" date="2018-11" db="EMBL/GenBank/DDBJ databases">
        <authorList>
            <consortium name="Genoscope - CEA"/>
            <person name="William W."/>
        </authorList>
    </citation>
    <scope>NUCLEOTIDE SEQUENCE</scope>
</reference>
<dbReference type="AlphaFoldDB" id="A0A3P6DJF5"/>
<comment type="subcellular location">
    <subcellularLocation>
        <location evidence="2">Plastid</location>
        <location evidence="2">Chloroplast</location>
    </subcellularLocation>
</comment>
<proteinExistence type="inferred from homology"/>
<dbReference type="GO" id="GO:0009231">
    <property type="term" value="P:riboflavin biosynthetic process"/>
    <property type="evidence" value="ECO:0007669"/>
    <property type="project" value="UniProtKB-UniPathway"/>
</dbReference>
<comment type="similarity">
    <text evidence="5">In the C-terminal section; belongs to the GTP cyclohydrolase II family.</text>
</comment>
<dbReference type="GO" id="GO:0046872">
    <property type="term" value="F:metal ion binding"/>
    <property type="evidence" value="ECO:0007669"/>
    <property type="project" value="UniProtKB-KW"/>
</dbReference>
<comment type="catalytic activity">
    <reaction evidence="16">
        <text>GTP + 4 H2O = 2,5-diamino-6-hydroxy-4-(5-phosphoribosylamino)-pyrimidine + formate + 2 phosphate + 3 H(+)</text>
        <dbReference type="Rhea" id="RHEA:23704"/>
        <dbReference type="ChEBI" id="CHEBI:15377"/>
        <dbReference type="ChEBI" id="CHEBI:15378"/>
        <dbReference type="ChEBI" id="CHEBI:15740"/>
        <dbReference type="ChEBI" id="CHEBI:37565"/>
        <dbReference type="ChEBI" id="CHEBI:43474"/>
        <dbReference type="ChEBI" id="CHEBI:58614"/>
        <dbReference type="EC" id="3.5.4.25"/>
    </reaction>
</comment>
<keyword evidence="15" id="KW-0342">GTP-binding</keyword>
<evidence type="ECO:0000256" key="10">
    <source>
        <dbReference type="ARBA" id="ARBA00022723"/>
    </source>
</evidence>
<evidence type="ECO:0000256" key="4">
    <source>
        <dbReference type="ARBA" id="ARBA00005520"/>
    </source>
</evidence>
<dbReference type="InterPro" id="IPR016299">
    <property type="entry name" value="Riboflavin_synth_RibBA"/>
</dbReference>
<dbReference type="FunFam" id="3.90.870.10:FF:000005">
    <property type="entry name" value="Bifunctional riboflavin biosynthesis protein RIBA 1 chloroplastic"/>
    <property type="match status" value="1"/>
</dbReference>
<dbReference type="FunFam" id="3.40.50.10990:FF:000001">
    <property type="entry name" value="Riboflavin biosynthesis protein RibBA"/>
    <property type="match status" value="1"/>
</dbReference>
<dbReference type="GO" id="GO:0003935">
    <property type="term" value="F:GTP cyclohydrolase II activity"/>
    <property type="evidence" value="ECO:0007669"/>
    <property type="project" value="UniProtKB-EC"/>
</dbReference>
<evidence type="ECO:0000256" key="7">
    <source>
        <dbReference type="ARBA" id="ARBA00022528"/>
    </source>
</evidence>
<dbReference type="CDD" id="cd00641">
    <property type="entry name" value="GTP_cyclohydro2"/>
    <property type="match status" value="1"/>
</dbReference>
<evidence type="ECO:0000313" key="18">
    <source>
        <dbReference type="EMBL" id="VDD20632.1"/>
    </source>
</evidence>
<dbReference type="NCBIfam" id="TIGR00505">
    <property type="entry name" value="ribA"/>
    <property type="match status" value="1"/>
</dbReference>
<dbReference type="HAMAP" id="MF_00179">
    <property type="entry name" value="RibA"/>
    <property type="match status" value="1"/>
</dbReference>
<dbReference type="PANTHER" id="PTHR21327">
    <property type="entry name" value="GTP CYCLOHYDROLASE II-RELATED"/>
    <property type="match status" value="1"/>
</dbReference>
<evidence type="ECO:0000256" key="1">
    <source>
        <dbReference type="ARBA" id="ARBA00001947"/>
    </source>
</evidence>
<evidence type="ECO:0000256" key="16">
    <source>
        <dbReference type="ARBA" id="ARBA00049295"/>
    </source>
</evidence>
<organism evidence="18">
    <name type="scientific">Brassica oleracea</name>
    <name type="common">Wild cabbage</name>
    <dbReference type="NCBI Taxonomy" id="3712"/>
    <lineage>
        <taxon>Eukaryota</taxon>
        <taxon>Viridiplantae</taxon>
        <taxon>Streptophyta</taxon>
        <taxon>Embryophyta</taxon>
        <taxon>Tracheophyta</taxon>
        <taxon>Spermatophyta</taxon>
        <taxon>Magnoliopsida</taxon>
        <taxon>eudicotyledons</taxon>
        <taxon>Gunneridae</taxon>
        <taxon>Pentapetalae</taxon>
        <taxon>rosids</taxon>
        <taxon>malvids</taxon>
        <taxon>Brassicales</taxon>
        <taxon>Brassicaceae</taxon>
        <taxon>Brassiceae</taxon>
        <taxon>Brassica</taxon>
    </lineage>
</organism>
<sequence>MDSALSPRILFAHSFINSRSPRFAATSTTCCRLVNGSSWETKAIGNSDSNESPLRGTDASFFDHVDAELTPETVDFFVSDAEGDPDCPTQGYSSIELALQSLRQGKFVIVVDDENGDVEGNLIMAAPLTSPKDIAFLIKNGSGIVSVGMKQQDLERLNLTLMSPEMEDEDSSAPTFTITVDAKSGTSTGVSASDRAMTVLTLASLEAKPDDFRRPGHVFPLKYRDGGVLRRAGHTEASVDLMILAGLRPVSVLSAILDQEDGSMASLPYMKKLATENDIPIVSLTDLIRYRRKRDKLVERITVSRLPTKWGLFQAYCYRSKLDGAENIALVKGNIGNGQDILVRVHSECLTGDIFGSARCDCGNQLELAMQLIEKEGRGVVVYLRGHEGRGIGLGHKLRAYNLQDEGHDTVQANLELGLSIDAREYGIGAQMLRDIGVRTMRLMTNNPAKFTGLKGYGLAVVGRVPVVTPITNENRRYMETKRKKMGHIYISDIDQPLV</sequence>
<comment type="pathway">
    <text evidence="3">Cofactor biosynthesis; riboflavin biosynthesis; 5-amino-6-(D-ribitylamino)uracil from GTP: step 1/4.</text>
</comment>
<evidence type="ECO:0000256" key="11">
    <source>
        <dbReference type="ARBA" id="ARBA00022741"/>
    </source>
</evidence>
<dbReference type="HAMAP" id="MF_01283">
    <property type="entry name" value="RibBA"/>
    <property type="match status" value="1"/>
</dbReference>
<evidence type="ECO:0000259" key="17">
    <source>
        <dbReference type="Pfam" id="PF00925"/>
    </source>
</evidence>
<dbReference type="InterPro" id="IPR036144">
    <property type="entry name" value="RibA-like_sf"/>
</dbReference>
<name>A0A3P6DJF5_BRAOL</name>
<dbReference type="NCBIfam" id="TIGR00506">
    <property type="entry name" value="ribB"/>
    <property type="match status" value="1"/>
</dbReference>
<evidence type="ECO:0000256" key="2">
    <source>
        <dbReference type="ARBA" id="ARBA00004229"/>
    </source>
</evidence>
<dbReference type="GO" id="GO:0008686">
    <property type="term" value="F:3,4-dihydroxy-2-butanone-4-phosphate synthase activity"/>
    <property type="evidence" value="ECO:0007669"/>
    <property type="project" value="InterPro"/>
</dbReference>
<evidence type="ECO:0000256" key="12">
    <source>
        <dbReference type="ARBA" id="ARBA00022801"/>
    </source>
</evidence>
<keyword evidence="9" id="KW-0934">Plastid</keyword>
<keyword evidence="12" id="KW-0378">Hydrolase</keyword>
<dbReference type="SUPFAM" id="SSF55821">
    <property type="entry name" value="YrdC/RibB"/>
    <property type="match status" value="1"/>
</dbReference>
<evidence type="ECO:0000256" key="15">
    <source>
        <dbReference type="ARBA" id="ARBA00023134"/>
    </source>
</evidence>
<evidence type="ECO:0000256" key="5">
    <source>
        <dbReference type="ARBA" id="ARBA00008976"/>
    </source>
</evidence>
<dbReference type="Pfam" id="PF00925">
    <property type="entry name" value="GTP_cyclohydro2"/>
    <property type="match status" value="1"/>
</dbReference>
<comment type="cofactor">
    <cofactor evidence="1">
        <name>Zn(2+)</name>
        <dbReference type="ChEBI" id="CHEBI:29105"/>
    </cofactor>
</comment>
<dbReference type="GO" id="GO:0005525">
    <property type="term" value="F:GTP binding"/>
    <property type="evidence" value="ECO:0007669"/>
    <property type="project" value="UniProtKB-KW"/>
</dbReference>
<evidence type="ECO:0000256" key="13">
    <source>
        <dbReference type="ARBA" id="ARBA00022833"/>
    </source>
</evidence>
<dbReference type="NCBIfam" id="NF001591">
    <property type="entry name" value="PRK00393.1"/>
    <property type="match status" value="1"/>
</dbReference>
<dbReference type="EMBL" id="LR031874">
    <property type="protein sequence ID" value="VDD20632.1"/>
    <property type="molecule type" value="Genomic_DNA"/>
</dbReference>
<dbReference type="InterPro" id="IPR000422">
    <property type="entry name" value="DHBP_synthase_RibB"/>
</dbReference>
<comment type="similarity">
    <text evidence="4">In the N-terminal section; belongs to the DHBP synthase family.</text>
</comment>
<evidence type="ECO:0000256" key="9">
    <source>
        <dbReference type="ARBA" id="ARBA00022640"/>
    </source>
</evidence>
<evidence type="ECO:0000256" key="6">
    <source>
        <dbReference type="ARBA" id="ARBA00012762"/>
    </source>
</evidence>
<dbReference type="NCBIfam" id="NF006803">
    <property type="entry name" value="PRK09311.1"/>
    <property type="match status" value="1"/>
</dbReference>
<dbReference type="UniPathway" id="UPA00275">
    <property type="reaction ID" value="UER00400"/>
</dbReference>
<gene>
    <name evidence="18" type="ORF">BOLC2T07322H</name>
</gene>
<dbReference type="EC" id="3.5.4.25" evidence="6"/>
<evidence type="ECO:0000256" key="3">
    <source>
        <dbReference type="ARBA" id="ARBA00004853"/>
    </source>
</evidence>
<feature type="domain" description="GTP cyclohydrolase II" evidence="17">
    <location>
        <begin position="302"/>
        <end position="466"/>
    </location>
</feature>
<dbReference type="Gene3D" id="3.90.870.10">
    <property type="entry name" value="DHBP synthase"/>
    <property type="match status" value="1"/>
</dbReference>
<dbReference type="GO" id="GO:0009507">
    <property type="term" value="C:chloroplast"/>
    <property type="evidence" value="ECO:0007669"/>
    <property type="project" value="UniProtKB-SubCell"/>
</dbReference>
<dbReference type="Pfam" id="PF00926">
    <property type="entry name" value="DHBP_synthase"/>
    <property type="match status" value="1"/>
</dbReference>
<keyword evidence="13" id="KW-0862">Zinc</keyword>
<keyword evidence="14" id="KW-0809">Transit peptide</keyword>
<accession>A0A3P6DJF5</accession>
<keyword evidence="7" id="KW-0150">Chloroplast</keyword>
<protein>
    <recommendedName>
        <fullName evidence="6">GTP cyclohydrolase II</fullName>
        <ecNumber evidence="6">3.5.4.25</ecNumber>
    </recommendedName>
</protein>